<organism evidence="4 5">
    <name type="scientific">Botryobasidium botryosum (strain FD-172 SS1)</name>
    <dbReference type="NCBI Taxonomy" id="930990"/>
    <lineage>
        <taxon>Eukaryota</taxon>
        <taxon>Fungi</taxon>
        <taxon>Dikarya</taxon>
        <taxon>Basidiomycota</taxon>
        <taxon>Agaricomycotina</taxon>
        <taxon>Agaricomycetes</taxon>
        <taxon>Cantharellales</taxon>
        <taxon>Botryobasidiaceae</taxon>
        <taxon>Botryobasidium</taxon>
    </lineage>
</organism>
<feature type="domain" description="DDE-1" evidence="3">
    <location>
        <begin position="160"/>
        <end position="287"/>
    </location>
</feature>
<feature type="coiled-coil region" evidence="1">
    <location>
        <begin position="444"/>
        <end position="471"/>
    </location>
</feature>
<dbReference type="InterPro" id="IPR004875">
    <property type="entry name" value="DDE_SF_endonuclease_dom"/>
</dbReference>
<evidence type="ECO:0000313" key="4">
    <source>
        <dbReference type="EMBL" id="KDQ09419.1"/>
    </source>
</evidence>
<dbReference type="HOGENOM" id="CLU_025150_1_0_1"/>
<dbReference type="OrthoDB" id="2917041at2759"/>
<keyword evidence="1" id="KW-0175">Coiled coil</keyword>
<dbReference type="InterPro" id="IPR050863">
    <property type="entry name" value="CenT-Element_Derived"/>
</dbReference>
<dbReference type="Proteomes" id="UP000027195">
    <property type="component" value="Unassembled WGS sequence"/>
</dbReference>
<sequence length="626" mass="70577">MVYKALSASAKKRKITQLCDEQVQLALEAYRQDMLEPPAKRKGLRKIAREFGVDRMTLTRLYKGGTSMSEFNIELNRLKQKLTAAEEQIINWVDHFLERNRNQLQTHWSRPLDTVRVRALNPTIVKHWFELVKVHVVDMDIRPGDTYGMDESGFPPNVTALVTICADGTTLRPMIIYKGHNFMSKWGDSNIAEASIAHSPNGWTDSKLAIEWIVNDFDPQTKEKAAGRTRVLLLDGHSSHYSTELLDFAAANNIVVLGYPPHCTHALQGLDEDIHKFEETHRRSVTKGDFTKVFGTAFLCAFTRESILAAFRATGIHPFNPDIIRPAQTKPSEATSVKGGFPLRHTAPVMVVMAAFHCQPYEDADANTDQPHTPGTEINPLSFTPSKRICLMRSALEKTSRSFLVSESPLLSTETIDSPVLEGPPTLPTPDWSLLDNNPVHQSRMDLETRNKELTESLRRAKDQLAAHNLIIEGSHAQLVVQNLYLAKLNKALHSSEQRKDDRTRLFPDGKGRHLTASGFRSLKRAQEKKRKDRLEAQRKGAIYHEEKRAAKEEAEAAWKVICEEHKEAIRAWDIERARLIAQGVMKKNLPRKPLRARKPKPATVRMPSVLAEVGDGDDSDGETVV</sequence>
<dbReference type="PANTHER" id="PTHR19303:SF74">
    <property type="entry name" value="POGO TRANSPOSABLE ELEMENT WITH KRAB DOMAIN"/>
    <property type="match status" value="1"/>
</dbReference>
<evidence type="ECO:0000259" key="3">
    <source>
        <dbReference type="Pfam" id="PF03184"/>
    </source>
</evidence>
<feature type="region of interest" description="Disordered" evidence="2">
    <location>
        <begin position="595"/>
        <end position="626"/>
    </location>
</feature>
<gene>
    <name evidence="4" type="ORF">BOTBODRAFT_117181</name>
</gene>
<name>A0A067M1J5_BOTB1</name>
<dbReference type="AlphaFoldDB" id="A0A067M1J5"/>
<dbReference type="PANTHER" id="PTHR19303">
    <property type="entry name" value="TRANSPOSON"/>
    <property type="match status" value="1"/>
</dbReference>
<evidence type="ECO:0000313" key="5">
    <source>
        <dbReference type="Proteomes" id="UP000027195"/>
    </source>
</evidence>
<dbReference type="InParanoid" id="A0A067M1J5"/>
<feature type="compositionally biased region" description="Basic residues" evidence="2">
    <location>
        <begin position="522"/>
        <end position="532"/>
    </location>
</feature>
<dbReference type="EMBL" id="KL198078">
    <property type="protein sequence ID" value="KDQ09419.1"/>
    <property type="molecule type" value="Genomic_DNA"/>
</dbReference>
<accession>A0A067M1J5</accession>
<evidence type="ECO:0000256" key="1">
    <source>
        <dbReference type="SAM" id="Coils"/>
    </source>
</evidence>
<feature type="compositionally biased region" description="Basic and acidic residues" evidence="2">
    <location>
        <begin position="497"/>
        <end position="512"/>
    </location>
</feature>
<feature type="coiled-coil region" evidence="1">
    <location>
        <begin position="68"/>
        <end position="95"/>
    </location>
</feature>
<feature type="region of interest" description="Disordered" evidence="2">
    <location>
        <begin position="497"/>
        <end position="536"/>
    </location>
</feature>
<dbReference type="GO" id="GO:0003677">
    <property type="term" value="F:DNA binding"/>
    <property type="evidence" value="ECO:0007669"/>
    <property type="project" value="TreeGrafter"/>
</dbReference>
<feature type="compositionally biased region" description="Acidic residues" evidence="2">
    <location>
        <begin position="615"/>
        <end position="626"/>
    </location>
</feature>
<reference evidence="5" key="1">
    <citation type="journal article" date="2014" name="Proc. Natl. Acad. Sci. U.S.A.">
        <title>Extensive sampling of basidiomycete genomes demonstrates inadequacy of the white-rot/brown-rot paradigm for wood decay fungi.</title>
        <authorList>
            <person name="Riley R."/>
            <person name="Salamov A.A."/>
            <person name="Brown D.W."/>
            <person name="Nagy L.G."/>
            <person name="Floudas D."/>
            <person name="Held B.W."/>
            <person name="Levasseur A."/>
            <person name="Lombard V."/>
            <person name="Morin E."/>
            <person name="Otillar R."/>
            <person name="Lindquist E.A."/>
            <person name="Sun H."/>
            <person name="LaButti K.M."/>
            <person name="Schmutz J."/>
            <person name="Jabbour D."/>
            <person name="Luo H."/>
            <person name="Baker S.E."/>
            <person name="Pisabarro A.G."/>
            <person name="Walton J.D."/>
            <person name="Blanchette R.A."/>
            <person name="Henrissat B."/>
            <person name="Martin F."/>
            <person name="Cullen D."/>
            <person name="Hibbett D.S."/>
            <person name="Grigoriev I.V."/>
        </authorList>
    </citation>
    <scope>NUCLEOTIDE SEQUENCE [LARGE SCALE GENOMIC DNA]</scope>
    <source>
        <strain evidence="5">FD-172 SS1</strain>
    </source>
</reference>
<keyword evidence="5" id="KW-1185">Reference proteome</keyword>
<evidence type="ECO:0000256" key="2">
    <source>
        <dbReference type="SAM" id="MobiDB-lite"/>
    </source>
</evidence>
<dbReference type="Pfam" id="PF03184">
    <property type="entry name" value="DDE_1"/>
    <property type="match status" value="1"/>
</dbReference>
<protein>
    <recommendedName>
        <fullName evidence="3">DDE-1 domain-containing protein</fullName>
    </recommendedName>
</protein>
<proteinExistence type="predicted"/>
<dbReference type="GO" id="GO:0005634">
    <property type="term" value="C:nucleus"/>
    <property type="evidence" value="ECO:0007669"/>
    <property type="project" value="TreeGrafter"/>
</dbReference>